<keyword evidence="1" id="KW-1133">Transmembrane helix</keyword>
<organism evidence="3 4">
    <name type="scientific">Candidatus Criblamydia sequanensis CRIB-18</name>
    <dbReference type="NCBI Taxonomy" id="1437425"/>
    <lineage>
        <taxon>Bacteria</taxon>
        <taxon>Pseudomonadati</taxon>
        <taxon>Chlamydiota</taxon>
        <taxon>Chlamydiia</taxon>
        <taxon>Parachlamydiales</taxon>
        <taxon>Candidatus Criblamydiaceae</taxon>
        <taxon>Candidatus Criblamydia</taxon>
    </lineage>
</organism>
<keyword evidence="1" id="KW-0812">Transmembrane</keyword>
<dbReference type="Pfam" id="PF07578">
    <property type="entry name" value="LAB_N"/>
    <property type="match status" value="2"/>
</dbReference>
<dbReference type="OrthoDB" id="196309at2"/>
<dbReference type="GO" id="GO:0016020">
    <property type="term" value="C:membrane"/>
    <property type="evidence" value="ECO:0007669"/>
    <property type="project" value="GOC"/>
</dbReference>
<dbReference type="STRING" id="1437425.CSEC_1353"/>
<dbReference type="InterPro" id="IPR011499">
    <property type="entry name" value="Lipid_A_biosynth_N"/>
</dbReference>
<dbReference type="GO" id="GO:0009245">
    <property type="term" value="P:lipid A biosynthetic process"/>
    <property type="evidence" value="ECO:0007669"/>
    <property type="project" value="InterPro"/>
</dbReference>
<evidence type="ECO:0000313" key="3">
    <source>
        <dbReference type="EMBL" id="CDR34173.1"/>
    </source>
</evidence>
<feature type="transmembrane region" description="Helical" evidence="1">
    <location>
        <begin position="137"/>
        <end position="154"/>
    </location>
</feature>
<comment type="caution">
    <text evidence="3">The sequence shown here is derived from an EMBL/GenBank/DDBJ whole genome shotgun (WGS) entry which is preliminary data.</text>
</comment>
<name>A0A090D2A4_9BACT</name>
<proteinExistence type="predicted"/>
<accession>A0A090D2A4</accession>
<feature type="domain" description="Lipid A biosynthesis N-terminal" evidence="2">
    <location>
        <begin position="11"/>
        <end position="82"/>
    </location>
</feature>
<feature type="transmembrane region" description="Helical" evidence="1">
    <location>
        <begin position="7"/>
        <end position="29"/>
    </location>
</feature>
<sequence length="224" mass="26260">MASFQELLYPLGFISTFFFGLRTLSQWGVSEVKKRSSVPKIFWHFSLAGNLSLLLHSLIQLQYHVSIVQAINAIISIRNLDLLKGTHQRLSLKSTLFLGFANLLLVSLYFNFQTLWFEGDPKWFRSPFSPLNFNDGFLFYIWHGFGVLGLFLFNSRFWYQWWRSEKNRISTLDKTFWQISFIGSFFCLFYFLTQLDVVNAIGPVGNLIPILRNLMLIKKEERVS</sequence>
<feature type="transmembrane region" description="Helical" evidence="1">
    <location>
        <begin position="175"/>
        <end position="192"/>
    </location>
</feature>
<reference evidence="3" key="1">
    <citation type="submission" date="2013-12" db="EMBL/GenBank/DDBJ databases">
        <authorList>
            <person name="Linke B."/>
        </authorList>
    </citation>
    <scope>NUCLEOTIDE SEQUENCE [LARGE SCALE GENOMIC DNA]</scope>
    <source>
        <strain evidence="3">CRIB-18</strain>
    </source>
</reference>
<feature type="transmembrane region" description="Helical" evidence="1">
    <location>
        <begin position="41"/>
        <end position="59"/>
    </location>
</feature>
<dbReference type="EMBL" id="CCEJ010000005">
    <property type="protein sequence ID" value="CDR34173.1"/>
    <property type="molecule type" value="Genomic_DNA"/>
</dbReference>
<feature type="transmembrane region" description="Helical" evidence="1">
    <location>
        <begin position="96"/>
        <end position="117"/>
    </location>
</feature>
<protein>
    <recommendedName>
        <fullName evidence="2">Lipid A biosynthesis N-terminal domain-containing protein</fullName>
    </recommendedName>
</protein>
<evidence type="ECO:0000259" key="2">
    <source>
        <dbReference type="SMART" id="SM01259"/>
    </source>
</evidence>
<keyword evidence="4" id="KW-1185">Reference proteome</keyword>
<gene>
    <name evidence="3" type="ORF">CSEC_1353</name>
</gene>
<keyword evidence="1" id="KW-0472">Membrane</keyword>
<dbReference type="RefSeq" id="WP_041017701.1">
    <property type="nucleotide sequence ID" value="NZ_CCEJ010000005.1"/>
</dbReference>
<reference evidence="3" key="2">
    <citation type="submission" date="2014-09" db="EMBL/GenBank/DDBJ databases">
        <title>Criblamydia sequanensis harbors a mega-plasmid encoding arsenite resistance.</title>
        <authorList>
            <person name="Bertelli C."/>
            <person name="Goesmann A."/>
            <person name="Greub G."/>
        </authorList>
    </citation>
    <scope>NUCLEOTIDE SEQUENCE [LARGE SCALE GENOMIC DNA]</scope>
    <source>
        <strain evidence="3">CRIB-18</strain>
    </source>
</reference>
<evidence type="ECO:0000256" key="1">
    <source>
        <dbReference type="SAM" id="Phobius"/>
    </source>
</evidence>
<dbReference type="GO" id="GO:0008915">
    <property type="term" value="F:lipid-A-disaccharide synthase activity"/>
    <property type="evidence" value="ECO:0007669"/>
    <property type="project" value="InterPro"/>
</dbReference>
<dbReference type="eggNOG" id="COG3952">
    <property type="taxonomic scope" value="Bacteria"/>
</dbReference>
<dbReference type="Proteomes" id="UP000031552">
    <property type="component" value="Unassembled WGS sequence"/>
</dbReference>
<dbReference type="SMART" id="SM01259">
    <property type="entry name" value="LAB_N"/>
    <property type="match status" value="2"/>
</dbReference>
<feature type="domain" description="Lipid A biosynthesis N-terminal" evidence="2">
    <location>
        <begin position="145"/>
        <end position="216"/>
    </location>
</feature>
<dbReference type="AlphaFoldDB" id="A0A090D2A4"/>
<evidence type="ECO:0000313" key="4">
    <source>
        <dbReference type="Proteomes" id="UP000031552"/>
    </source>
</evidence>